<dbReference type="EMBL" id="FM864216">
    <property type="protein sequence ID" value="CAT05263.1"/>
    <property type="molecule type" value="Genomic_DNA"/>
</dbReference>
<reference evidence="2" key="1">
    <citation type="journal article" date="2009" name="BMC Bioinformatics">
        <title>The Mycoplasma conjunctivae genome sequencing, annotation and analysis.</title>
        <authorList>
            <person name="Calderon-Copete S.P."/>
            <person name="Wigger G."/>
            <person name="Wunderlin C."/>
            <person name="Schmidheini T."/>
            <person name="Frey J."/>
            <person name="Quail M.A."/>
            <person name="Falquet L."/>
        </authorList>
    </citation>
    <scope>NUCLEOTIDE SEQUENCE [LARGE SCALE GENOMIC DNA]</scope>
    <source>
        <strain evidence="2">ATCC 25834 / NCTC 10147 / HRC/581</strain>
    </source>
</reference>
<evidence type="ECO:0000313" key="1">
    <source>
        <dbReference type="EMBL" id="CAT05263.1"/>
    </source>
</evidence>
<dbReference type="AlphaFoldDB" id="C5J700"/>
<protein>
    <submittedName>
        <fullName evidence="1">Uncharacterized protein</fullName>
    </submittedName>
</protein>
<keyword evidence="2" id="KW-1185">Reference proteome</keyword>
<dbReference type="KEGG" id="mco:MCJ_005640"/>
<dbReference type="Proteomes" id="UP000001491">
    <property type="component" value="Chromosome"/>
</dbReference>
<proteinExistence type="predicted"/>
<sequence length="82" mass="10026">MKLINFFNLFSSVIKEKAKKFVNLFNTNKNSSIKTNLLIKQFISHLVLFHLKWIYFTNKFLVNTSFLKHNSYLYFQYNYIQF</sequence>
<accession>C5J700</accession>
<organism evidence="1 2">
    <name type="scientific">Mesomycoplasma conjunctivae (strain ATCC 25834 / NCTC 10147 / HRC/581)</name>
    <name type="common">Mycoplasma conjunctivae</name>
    <dbReference type="NCBI Taxonomy" id="572263"/>
    <lineage>
        <taxon>Bacteria</taxon>
        <taxon>Bacillati</taxon>
        <taxon>Mycoplasmatota</taxon>
        <taxon>Mycoplasmoidales</taxon>
        <taxon>Metamycoplasmataceae</taxon>
        <taxon>Mesomycoplasma</taxon>
    </lineage>
</organism>
<evidence type="ECO:0000313" key="2">
    <source>
        <dbReference type="Proteomes" id="UP000001491"/>
    </source>
</evidence>
<name>C5J700_MESCH</name>
<gene>
    <name evidence="1" type="ordered locus">MCJ_005640</name>
</gene>
<dbReference type="HOGENOM" id="CLU_2554592_0_0_14"/>